<evidence type="ECO:0000256" key="6">
    <source>
        <dbReference type="PROSITE-ProRule" id="PRU00259"/>
    </source>
</evidence>
<feature type="region of interest" description="Disordered" evidence="7">
    <location>
        <begin position="176"/>
        <end position="246"/>
    </location>
</feature>
<keyword evidence="4" id="KW-0808">Transferase</keyword>
<evidence type="ECO:0000256" key="4">
    <source>
        <dbReference type="ARBA" id="ARBA00022679"/>
    </source>
</evidence>
<dbReference type="InterPro" id="IPR000225">
    <property type="entry name" value="Armadillo"/>
</dbReference>
<evidence type="ECO:0000256" key="2">
    <source>
        <dbReference type="ARBA" id="ARBA00004906"/>
    </source>
</evidence>
<dbReference type="PANTHER" id="PTHR23315">
    <property type="entry name" value="U BOX DOMAIN-CONTAINING"/>
    <property type="match status" value="1"/>
</dbReference>
<keyword evidence="10" id="KW-1185">Reference proteome</keyword>
<feature type="repeat" description="ARM" evidence="6">
    <location>
        <begin position="406"/>
        <end position="443"/>
    </location>
</feature>
<evidence type="ECO:0000313" key="9">
    <source>
        <dbReference type="EMBL" id="KAJ8471754.1"/>
    </source>
</evidence>
<feature type="compositionally biased region" description="Basic and acidic residues" evidence="7">
    <location>
        <begin position="198"/>
        <end position="216"/>
    </location>
</feature>
<comment type="caution">
    <text evidence="9">The sequence shown here is derived from an EMBL/GenBank/DDBJ whole genome shotgun (WGS) entry which is preliminary data.</text>
</comment>
<dbReference type="InterPro" id="IPR011989">
    <property type="entry name" value="ARM-like"/>
</dbReference>
<dbReference type="Gene3D" id="1.25.10.10">
    <property type="entry name" value="Leucine-rich Repeat Variant"/>
    <property type="match status" value="2"/>
</dbReference>
<evidence type="ECO:0000256" key="1">
    <source>
        <dbReference type="ARBA" id="ARBA00000900"/>
    </source>
</evidence>
<dbReference type="InterPro" id="IPR003613">
    <property type="entry name" value="Ubox_domain"/>
</dbReference>
<dbReference type="SMART" id="SM00504">
    <property type="entry name" value="Ubox"/>
    <property type="match status" value="1"/>
</dbReference>
<accession>A0AAV8QKP7</accession>
<evidence type="ECO:0000256" key="7">
    <source>
        <dbReference type="SAM" id="MobiDB-lite"/>
    </source>
</evidence>
<dbReference type="Proteomes" id="UP001222027">
    <property type="component" value="Unassembled WGS sequence"/>
</dbReference>
<dbReference type="SUPFAM" id="SSF57850">
    <property type="entry name" value="RING/U-box"/>
    <property type="match status" value="1"/>
</dbReference>
<dbReference type="InterPro" id="IPR013083">
    <property type="entry name" value="Znf_RING/FYVE/PHD"/>
</dbReference>
<dbReference type="GO" id="GO:0016567">
    <property type="term" value="P:protein ubiquitination"/>
    <property type="evidence" value="ECO:0007669"/>
    <property type="project" value="InterPro"/>
</dbReference>
<dbReference type="PANTHER" id="PTHR23315:SF339">
    <property type="entry name" value="U-BOX DOMAIN-CONTAINING PROTEIN 40"/>
    <property type="match status" value="1"/>
</dbReference>
<dbReference type="PROSITE" id="PS51698">
    <property type="entry name" value="U_BOX"/>
    <property type="match status" value="1"/>
</dbReference>
<dbReference type="Gene3D" id="3.30.40.10">
    <property type="entry name" value="Zinc/RING finger domain, C3HC4 (zinc finger)"/>
    <property type="match status" value="1"/>
</dbReference>
<reference evidence="9 10" key="1">
    <citation type="submission" date="2022-12" db="EMBL/GenBank/DDBJ databases">
        <title>Chromosome-scale assembly of the Ensete ventricosum genome.</title>
        <authorList>
            <person name="Dussert Y."/>
            <person name="Stocks J."/>
            <person name="Wendawek A."/>
            <person name="Woldeyes F."/>
            <person name="Nichols R.A."/>
            <person name="Borrell J.S."/>
        </authorList>
    </citation>
    <scope>NUCLEOTIDE SEQUENCE [LARGE SCALE GENOMIC DNA]</scope>
    <source>
        <strain evidence="10">cv. Maze</strain>
        <tissue evidence="9">Seeds</tissue>
    </source>
</reference>
<dbReference type="PROSITE" id="PS50176">
    <property type="entry name" value="ARM_REPEAT"/>
    <property type="match status" value="1"/>
</dbReference>
<dbReference type="EC" id="2.3.2.27" evidence="3"/>
<name>A0AAV8QKP7_ENSVE</name>
<feature type="region of interest" description="Disordered" evidence="7">
    <location>
        <begin position="126"/>
        <end position="160"/>
    </location>
</feature>
<feature type="region of interest" description="Disordered" evidence="7">
    <location>
        <begin position="273"/>
        <end position="318"/>
    </location>
</feature>
<comment type="pathway">
    <text evidence="2">Protein modification; protein ubiquitination.</text>
</comment>
<feature type="compositionally biased region" description="Low complexity" evidence="7">
    <location>
        <begin position="273"/>
        <end position="289"/>
    </location>
</feature>
<dbReference type="Pfam" id="PF04564">
    <property type="entry name" value="U-box"/>
    <property type="match status" value="1"/>
</dbReference>
<dbReference type="FunFam" id="3.30.40.10:FF:000491">
    <property type="entry name" value="RING-type E3 ubiquitin transferase"/>
    <property type="match status" value="1"/>
</dbReference>
<keyword evidence="5" id="KW-0833">Ubl conjugation pathway</keyword>
<dbReference type="SMART" id="SM00185">
    <property type="entry name" value="ARM"/>
    <property type="match status" value="4"/>
</dbReference>
<feature type="compositionally biased region" description="Polar residues" evidence="7">
    <location>
        <begin position="303"/>
        <end position="315"/>
    </location>
</feature>
<proteinExistence type="predicted"/>
<evidence type="ECO:0000259" key="8">
    <source>
        <dbReference type="PROSITE" id="PS51698"/>
    </source>
</evidence>
<evidence type="ECO:0000256" key="5">
    <source>
        <dbReference type="ARBA" id="ARBA00022786"/>
    </source>
</evidence>
<protein>
    <recommendedName>
        <fullName evidence="3">RING-type E3 ubiquitin transferase</fullName>
        <ecNumber evidence="3">2.3.2.27</ecNumber>
    </recommendedName>
</protein>
<dbReference type="GO" id="GO:0061630">
    <property type="term" value="F:ubiquitin protein ligase activity"/>
    <property type="evidence" value="ECO:0007669"/>
    <property type="project" value="UniProtKB-EC"/>
</dbReference>
<organism evidence="9 10">
    <name type="scientific">Ensete ventricosum</name>
    <name type="common">Abyssinian banana</name>
    <name type="synonym">Musa ensete</name>
    <dbReference type="NCBI Taxonomy" id="4639"/>
    <lineage>
        <taxon>Eukaryota</taxon>
        <taxon>Viridiplantae</taxon>
        <taxon>Streptophyta</taxon>
        <taxon>Embryophyta</taxon>
        <taxon>Tracheophyta</taxon>
        <taxon>Spermatophyta</taxon>
        <taxon>Magnoliopsida</taxon>
        <taxon>Liliopsida</taxon>
        <taxon>Zingiberales</taxon>
        <taxon>Musaceae</taxon>
        <taxon>Ensete</taxon>
    </lineage>
</organism>
<dbReference type="AlphaFoldDB" id="A0AAV8QKP7"/>
<feature type="compositionally biased region" description="Pro residues" evidence="7">
    <location>
        <begin position="130"/>
        <end position="147"/>
    </location>
</feature>
<dbReference type="EMBL" id="JAQQAF010000007">
    <property type="protein sequence ID" value="KAJ8471754.1"/>
    <property type="molecule type" value="Genomic_DNA"/>
</dbReference>
<evidence type="ECO:0000313" key="10">
    <source>
        <dbReference type="Proteomes" id="UP001222027"/>
    </source>
</evidence>
<feature type="domain" description="U-box" evidence="8">
    <location>
        <begin position="33"/>
        <end position="109"/>
    </location>
</feature>
<sequence>MGSLKSFWRFSNHHRSPSSASGSATKSSITVSEMPVEFLCPISRSLMADPVIVPPSGHTFERSCVQACADLAFFPPGLFLDLNPSSLLLIPNVALKTAILSWCQRCGVPPPQPIPLDAARALIHSLMPPSTNPRPPPPSLLSDPPPHVGGGGGGGSARRDQRGEFMRQFTALSLDEAEEAEKGQSFGPPREYAYPYDGTERVREDRGDLSRGRGYDEEYEELRASSALPDGKGCRSRRPVQNMRETMSPNTLSAFSVCTTNQAPSFSQVSTPTASAYQSSSSNSSITEAFVEQAPKEPPPPTSQVQNPAASNLPASPTADFDLSEEEILIRLMDTELSELESAVVLLRQATRESRDRRIDLCTPRLLAALRSMLLCSSAVVQINATAALVNLSLELENRVRILRSGAVAPLVDVLKGGHPEARDHAAGALFSLSLEDENRAAIGVLGAIPPLLDLFSVPSANGVRARRDAGMALYYLSLAGSNRLKIARAPGAVRALLSVALESEEAPVDGAPPPHGPGLPRLAMMMVCNLAVCNDGRAALMDGGAVASAVSLMRSPAAAAVEEYCVAALYGMSRGSLRFRGLARSAGAEPVLMRVAYSGGNGGGEMRCAMAKKTLRAMRGEDDNDAPPPMGFPVADDGSVVSEGLKSFRRPPNDHGNPSRINSAGF</sequence>
<gene>
    <name evidence="9" type="ORF">OPV22_026097</name>
</gene>
<dbReference type="SUPFAM" id="SSF48371">
    <property type="entry name" value="ARM repeat"/>
    <property type="match status" value="1"/>
</dbReference>
<feature type="region of interest" description="Disordered" evidence="7">
    <location>
        <begin position="620"/>
        <end position="667"/>
    </location>
</feature>
<evidence type="ECO:0000256" key="3">
    <source>
        <dbReference type="ARBA" id="ARBA00012483"/>
    </source>
</evidence>
<comment type="catalytic activity">
    <reaction evidence="1">
        <text>S-ubiquitinyl-[E2 ubiquitin-conjugating enzyme]-L-cysteine + [acceptor protein]-L-lysine = [E2 ubiquitin-conjugating enzyme]-L-cysteine + N(6)-ubiquitinyl-[acceptor protein]-L-lysine.</text>
        <dbReference type="EC" id="2.3.2.27"/>
    </reaction>
</comment>
<dbReference type="InterPro" id="IPR016024">
    <property type="entry name" value="ARM-type_fold"/>
</dbReference>